<dbReference type="EMBL" id="JBHRZH010000016">
    <property type="protein sequence ID" value="MFC3762841.1"/>
    <property type="molecule type" value="Genomic_DNA"/>
</dbReference>
<organism evidence="1 2">
    <name type="scientific">Tenggerimyces flavus</name>
    <dbReference type="NCBI Taxonomy" id="1708749"/>
    <lineage>
        <taxon>Bacteria</taxon>
        <taxon>Bacillati</taxon>
        <taxon>Actinomycetota</taxon>
        <taxon>Actinomycetes</taxon>
        <taxon>Propionibacteriales</taxon>
        <taxon>Nocardioidaceae</taxon>
        <taxon>Tenggerimyces</taxon>
    </lineage>
</organism>
<protein>
    <submittedName>
        <fullName evidence="1">SRPBCC domain-containing protein</fullName>
    </submittedName>
</protein>
<dbReference type="RefSeq" id="WP_205113681.1">
    <property type="nucleotide sequence ID" value="NZ_JAFBCM010000001.1"/>
</dbReference>
<sequence length="231" mass="25483">MGDTDRPVIEVTIAAPADAVWHALRDKDQLRRWHGWDYPENGGLDAEIDTIFFSELTEDPVARRLALGSGDTFTIEEVPGGSRLRITRGAKTGGEWDEYYDDITQGWTSFAQQLRFLLERHDGDERRTLFFTSTGQEPLEALGLTGVAENEVGKRYDAELAGKAIGGEVWFRTEHQLGLTVEGWGDGLLVVAYNPAKSAAMAILSTYGRSDAELAALGEGWGAAWSNNYQL</sequence>
<accession>A0ABV7YC62</accession>
<dbReference type="Proteomes" id="UP001595699">
    <property type="component" value="Unassembled WGS sequence"/>
</dbReference>
<reference evidence="2" key="1">
    <citation type="journal article" date="2019" name="Int. J. Syst. Evol. Microbiol.">
        <title>The Global Catalogue of Microorganisms (GCM) 10K type strain sequencing project: providing services to taxonomists for standard genome sequencing and annotation.</title>
        <authorList>
            <consortium name="The Broad Institute Genomics Platform"/>
            <consortium name="The Broad Institute Genome Sequencing Center for Infectious Disease"/>
            <person name="Wu L."/>
            <person name="Ma J."/>
        </authorList>
    </citation>
    <scope>NUCLEOTIDE SEQUENCE [LARGE SCALE GENOMIC DNA]</scope>
    <source>
        <strain evidence="2">CGMCC 4.7241</strain>
    </source>
</reference>
<dbReference type="CDD" id="cd07814">
    <property type="entry name" value="SRPBCC_CalC_Aha1-like"/>
    <property type="match status" value="1"/>
</dbReference>
<comment type="caution">
    <text evidence="1">The sequence shown here is derived from an EMBL/GenBank/DDBJ whole genome shotgun (WGS) entry which is preliminary data.</text>
</comment>
<evidence type="ECO:0000313" key="1">
    <source>
        <dbReference type="EMBL" id="MFC3762841.1"/>
    </source>
</evidence>
<proteinExistence type="predicted"/>
<dbReference type="InterPro" id="IPR023393">
    <property type="entry name" value="START-like_dom_sf"/>
</dbReference>
<evidence type="ECO:0000313" key="2">
    <source>
        <dbReference type="Proteomes" id="UP001595699"/>
    </source>
</evidence>
<dbReference type="SUPFAM" id="SSF55961">
    <property type="entry name" value="Bet v1-like"/>
    <property type="match status" value="1"/>
</dbReference>
<gene>
    <name evidence="1" type="ORF">ACFOUW_18515</name>
</gene>
<name>A0ABV7YC62_9ACTN</name>
<keyword evidence="2" id="KW-1185">Reference proteome</keyword>
<dbReference type="Gene3D" id="3.30.530.20">
    <property type="match status" value="1"/>
</dbReference>